<gene>
    <name evidence="1" type="ORF">Q31a_09740</name>
</gene>
<sequence>MLKLWDAAEPPVRCLLKQFQRVDGMAGWSRPNLGLEAATRGGLQFLEQFLDGIRGVCF</sequence>
<organism evidence="1 2">
    <name type="scientific">Aureliella helgolandensis</name>
    <dbReference type="NCBI Taxonomy" id="2527968"/>
    <lineage>
        <taxon>Bacteria</taxon>
        <taxon>Pseudomonadati</taxon>
        <taxon>Planctomycetota</taxon>
        <taxon>Planctomycetia</taxon>
        <taxon>Pirellulales</taxon>
        <taxon>Pirellulaceae</taxon>
        <taxon>Aureliella</taxon>
    </lineage>
</organism>
<accession>A0A518G263</accession>
<evidence type="ECO:0000313" key="1">
    <source>
        <dbReference type="EMBL" id="QDV22688.1"/>
    </source>
</evidence>
<proteinExistence type="predicted"/>
<reference evidence="1 2" key="1">
    <citation type="submission" date="2019-02" db="EMBL/GenBank/DDBJ databases">
        <title>Deep-cultivation of Planctomycetes and their phenomic and genomic characterization uncovers novel biology.</title>
        <authorList>
            <person name="Wiegand S."/>
            <person name="Jogler M."/>
            <person name="Boedeker C."/>
            <person name="Pinto D."/>
            <person name="Vollmers J."/>
            <person name="Rivas-Marin E."/>
            <person name="Kohn T."/>
            <person name="Peeters S.H."/>
            <person name="Heuer A."/>
            <person name="Rast P."/>
            <person name="Oberbeckmann S."/>
            <person name="Bunk B."/>
            <person name="Jeske O."/>
            <person name="Meyerdierks A."/>
            <person name="Storesund J.E."/>
            <person name="Kallscheuer N."/>
            <person name="Luecker S."/>
            <person name="Lage O.M."/>
            <person name="Pohl T."/>
            <person name="Merkel B.J."/>
            <person name="Hornburger P."/>
            <person name="Mueller R.-W."/>
            <person name="Bruemmer F."/>
            <person name="Labrenz M."/>
            <person name="Spormann A.M."/>
            <person name="Op den Camp H."/>
            <person name="Overmann J."/>
            <person name="Amann R."/>
            <person name="Jetten M.S.M."/>
            <person name="Mascher T."/>
            <person name="Medema M.H."/>
            <person name="Devos D.P."/>
            <person name="Kaster A.-K."/>
            <person name="Ovreas L."/>
            <person name="Rohde M."/>
            <person name="Galperin M.Y."/>
            <person name="Jogler C."/>
        </authorList>
    </citation>
    <scope>NUCLEOTIDE SEQUENCE [LARGE SCALE GENOMIC DNA]</scope>
    <source>
        <strain evidence="1 2">Q31a</strain>
    </source>
</reference>
<dbReference type="KEGG" id="ahel:Q31a_09740"/>
<dbReference type="EMBL" id="CP036298">
    <property type="protein sequence ID" value="QDV22688.1"/>
    <property type="molecule type" value="Genomic_DNA"/>
</dbReference>
<keyword evidence="2" id="KW-1185">Reference proteome</keyword>
<dbReference type="Proteomes" id="UP000318017">
    <property type="component" value="Chromosome"/>
</dbReference>
<protein>
    <submittedName>
        <fullName evidence="1">Uncharacterized protein</fullName>
    </submittedName>
</protein>
<name>A0A518G263_9BACT</name>
<evidence type="ECO:0000313" key="2">
    <source>
        <dbReference type="Proteomes" id="UP000318017"/>
    </source>
</evidence>
<dbReference type="AlphaFoldDB" id="A0A518G263"/>